<dbReference type="SMART" id="SM00066">
    <property type="entry name" value="GAL4"/>
    <property type="match status" value="1"/>
</dbReference>
<evidence type="ECO:0000313" key="3">
    <source>
        <dbReference type="EMBL" id="KAJ4153101.1"/>
    </source>
</evidence>
<dbReference type="InterPro" id="IPR036864">
    <property type="entry name" value="Zn2-C6_fun-type_DNA-bd_sf"/>
</dbReference>
<proteinExistence type="predicted"/>
<accession>A0A9W8UME7</accession>
<dbReference type="GeneID" id="80896765"/>
<evidence type="ECO:0000259" key="2">
    <source>
        <dbReference type="PROSITE" id="PS50048"/>
    </source>
</evidence>
<dbReference type="EMBL" id="JAJHUN010000008">
    <property type="protein sequence ID" value="KAJ4153101.1"/>
    <property type="molecule type" value="Genomic_DNA"/>
</dbReference>
<dbReference type="RefSeq" id="XP_056053759.1">
    <property type="nucleotide sequence ID" value="XM_056196631.1"/>
</dbReference>
<dbReference type="PANTHER" id="PTHR38791:SF1">
    <property type="entry name" value="TRANSCRIPTION FACTOR, PUTATIVE-RELATED"/>
    <property type="match status" value="1"/>
</dbReference>
<organism evidence="3 4">
    <name type="scientific">Akanthomyces muscarius</name>
    <name type="common">Entomopathogenic fungus</name>
    <name type="synonym">Lecanicillium muscarium</name>
    <dbReference type="NCBI Taxonomy" id="2231603"/>
    <lineage>
        <taxon>Eukaryota</taxon>
        <taxon>Fungi</taxon>
        <taxon>Dikarya</taxon>
        <taxon>Ascomycota</taxon>
        <taxon>Pezizomycotina</taxon>
        <taxon>Sordariomycetes</taxon>
        <taxon>Hypocreomycetidae</taxon>
        <taxon>Hypocreales</taxon>
        <taxon>Cordycipitaceae</taxon>
        <taxon>Akanthomyces</taxon>
    </lineage>
</organism>
<evidence type="ECO:0000256" key="1">
    <source>
        <dbReference type="ARBA" id="ARBA00023242"/>
    </source>
</evidence>
<name>A0A9W8UME7_AKAMU</name>
<comment type="caution">
    <text evidence="3">The sequence shown here is derived from an EMBL/GenBank/DDBJ whole genome shotgun (WGS) entry which is preliminary data.</text>
</comment>
<dbReference type="InterPro" id="IPR001138">
    <property type="entry name" value="Zn2Cys6_DnaBD"/>
</dbReference>
<keyword evidence="1" id="KW-0539">Nucleus</keyword>
<dbReference type="GO" id="GO:0000981">
    <property type="term" value="F:DNA-binding transcription factor activity, RNA polymerase II-specific"/>
    <property type="evidence" value="ECO:0007669"/>
    <property type="project" value="InterPro"/>
</dbReference>
<dbReference type="KEGG" id="amus:LMH87_009606"/>
<dbReference type="Pfam" id="PF00172">
    <property type="entry name" value="Zn_clus"/>
    <property type="match status" value="1"/>
</dbReference>
<dbReference type="GO" id="GO:0008270">
    <property type="term" value="F:zinc ion binding"/>
    <property type="evidence" value="ECO:0007669"/>
    <property type="project" value="InterPro"/>
</dbReference>
<dbReference type="PROSITE" id="PS50048">
    <property type="entry name" value="ZN2_CY6_FUNGAL_2"/>
    <property type="match status" value="1"/>
</dbReference>
<protein>
    <recommendedName>
        <fullName evidence="2">Zn(2)-C6 fungal-type domain-containing protein</fullName>
    </recommendedName>
</protein>
<reference evidence="3" key="1">
    <citation type="journal article" date="2023" name="Access Microbiol">
        <title>De-novo genome assembly for Akanthomyces muscarius, a biocontrol agent of insect agricultural pests.</title>
        <authorList>
            <person name="Erdos Z."/>
            <person name="Studholme D.J."/>
            <person name="Raymond B."/>
            <person name="Sharma M."/>
        </authorList>
    </citation>
    <scope>NUCLEOTIDE SEQUENCE</scope>
    <source>
        <strain evidence="3">Ve6</strain>
    </source>
</reference>
<dbReference type="Gene3D" id="4.10.240.10">
    <property type="entry name" value="Zn(2)-C6 fungal-type DNA-binding domain"/>
    <property type="match status" value="1"/>
</dbReference>
<feature type="domain" description="Zn(2)-C6 fungal-type" evidence="2">
    <location>
        <begin position="10"/>
        <end position="38"/>
    </location>
</feature>
<dbReference type="Proteomes" id="UP001144673">
    <property type="component" value="Chromosome 5"/>
</dbReference>
<dbReference type="CDD" id="cd00067">
    <property type="entry name" value="GAL4"/>
    <property type="match status" value="1"/>
</dbReference>
<evidence type="ECO:0000313" key="4">
    <source>
        <dbReference type="Proteomes" id="UP001144673"/>
    </source>
</evidence>
<dbReference type="PANTHER" id="PTHR38791">
    <property type="entry name" value="ZN(II)2CYS6 TRANSCRIPTION FACTOR (EUROFUNG)-RELATED-RELATED"/>
    <property type="match status" value="1"/>
</dbReference>
<gene>
    <name evidence="3" type="ORF">LMH87_009606</name>
</gene>
<sequence length="489" mass="54670">MPNRSRPSQACELCRVKRRKCDLKKPACGQCLRAKVQCAGYKDQLTLRMRDETHATAQKVLAAQERTSKYKSKPSILQEKSFEPLIYNSLGIDSEQVCLNHFMSYYAATSLFEYLPRLYDSIEMPKGDLNFALSVPGLAILSEDMTVPALLDLAYARYVSLLEIVQRALPVPKLAVKDSTLLSVLLLALFESLVFRGRQSPMNWTAHIEGAAQLLQLRGRKQFEQPVGRHLFLHTSHSLRTSCITHGIPVPSIISSLQSQHAGVQRIDEHGPLIGAFLDRLAAFHAFASTMQASRFLQESRALVAGMDSMFAFLQRTAPPEPMVDLHLPEIANVFQLYVGADLHKSQRSAWRWNTTFMLRLLLSDFIGDGLNRIDEEDGSLRGNLSEHDRTWLYDVAVLPIKDLVKGVFRSVPYMTNLSGCPQHSAKSLVLPLACIARCKSASEAAKMDALNCLTYIGMKYGLHMATETANMAREACGIEDWAVLPHFC</sequence>
<keyword evidence="4" id="KW-1185">Reference proteome</keyword>
<dbReference type="SUPFAM" id="SSF57701">
    <property type="entry name" value="Zn2/Cys6 DNA-binding domain"/>
    <property type="match status" value="1"/>
</dbReference>
<dbReference type="PROSITE" id="PS00463">
    <property type="entry name" value="ZN2_CY6_FUNGAL_1"/>
    <property type="match status" value="1"/>
</dbReference>
<dbReference type="InterPro" id="IPR053175">
    <property type="entry name" value="DHMBA_Reg_Transcription_Factor"/>
</dbReference>
<dbReference type="AlphaFoldDB" id="A0A9W8UME7"/>